<dbReference type="eggNOG" id="COG0457">
    <property type="taxonomic scope" value="Bacteria"/>
</dbReference>
<protein>
    <recommendedName>
        <fullName evidence="2">TNT domain-containing protein</fullName>
    </recommendedName>
</protein>
<dbReference type="KEGG" id="aori:SD37_00145"/>
<gene>
    <name evidence="3" type="ORF">SD37_00145</name>
</gene>
<dbReference type="GO" id="GO:0050135">
    <property type="term" value="F:NADP+ nucleosidase activity"/>
    <property type="evidence" value="ECO:0007669"/>
    <property type="project" value="InterPro"/>
</dbReference>
<keyword evidence="4" id="KW-1185">Reference proteome</keyword>
<dbReference type="STRING" id="31958.SD37_00145"/>
<dbReference type="AlphaFoldDB" id="A0A193BPV2"/>
<feature type="domain" description="TNT" evidence="2">
    <location>
        <begin position="557"/>
        <end position="641"/>
    </location>
</feature>
<evidence type="ECO:0000313" key="4">
    <source>
        <dbReference type="Proteomes" id="UP000093695"/>
    </source>
</evidence>
<feature type="region of interest" description="Disordered" evidence="1">
    <location>
        <begin position="411"/>
        <end position="439"/>
    </location>
</feature>
<dbReference type="Pfam" id="PF14021">
    <property type="entry name" value="TNT"/>
    <property type="match status" value="1"/>
</dbReference>
<evidence type="ECO:0000259" key="2">
    <source>
        <dbReference type="Pfam" id="PF14021"/>
    </source>
</evidence>
<dbReference type="RefSeq" id="WP_044849503.1">
    <property type="nucleotide sequence ID" value="NZ_CP016174.1"/>
</dbReference>
<dbReference type="InterPro" id="IPR036170">
    <property type="entry name" value="YezG-like_sf"/>
</dbReference>
<feature type="compositionally biased region" description="Basic and acidic residues" evidence="1">
    <location>
        <begin position="426"/>
        <end position="439"/>
    </location>
</feature>
<dbReference type="EMBL" id="CP016174">
    <property type="protein sequence ID" value="ANN14219.1"/>
    <property type="molecule type" value="Genomic_DNA"/>
</dbReference>
<evidence type="ECO:0000313" key="3">
    <source>
        <dbReference type="EMBL" id="ANN14219.1"/>
    </source>
</evidence>
<evidence type="ECO:0000256" key="1">
    <source>
        <dbReference type="SAM" id="MobiDB-lite"/>
    </source>
</evidence>
<dbReference type="InterPro" id="IPR025331">
    <property type="entry name" value="TNT"/>
</dbReference>
<accession>A0A193BPV2</accession>
<sequence>MRYRVQAAERPDGLYAVWGDTVFGAQRSTEDGTLLLVAPPGEAAPEGFDREWEGRAARVVLNGEVGATFSLQTYGRFDDEYFQIAPQTGGGELTLRWAGEDAARAAELGLTDFSTTAAPSRLTALWQTRHDFVEAPGARPENGTGDQPALLRAIGRTLLGVLPPGWHRVGAQFRQVGDYAELEVRSVGDEGNGPVSVSIPAPPRLGSLFARLRAAMHNPETGTWFQGTFTLDSESHFDFDFDSEQEPTWRIPPNEGGKPSPRAYAAELAVFPRDKKHVPAWLSAKAGLPLDVVFRHAKVVDAHNEGERPVVTRPPVPPDQVRGVLDYLFRSPVALTRPGPQPDIFTPNGPPDVPNAFHTDGVWIWPAAVPHYLRKYGVPPEPELIEHIRAAGFRPPLVGELVRATAEADIVGKPRPPQTDADLPDESVRTRVERDGEPGRDVRAGEVLEVLYQRLAEHGVAPTAYRIGANAVPEPGVWTLRRAENGWEVSRPPTDEPVAFAKLEEAARFFLGTLLLYPARAAVGANEEADNPADWPILPLRGEPPLNFFRRKRIIVLPAGSTVQRFGNETGNLVHAEPARFVETSLAADRERDRRLYRVQRPLRVVTGITAPWNGTPGGAVAYVLPRPIAQHLETGALSRIQ</sequence>
<proteinExistence type="predicted"/>
<dbReference type="Proteomes" id="UP000093695">
    <property type="component" value="Chromosome"/>
</dbReference>
<reference evidence="3 4" key="1">
    <citation type="journal article" date="2015" name="Genome Announc.">
        <title>Draft Genome Sequence of Norvancomycin-Producing Strain Amycolatopsis orientalis CPCC200066.</title>
        <authorList>
            <person name="Lei X."/>
            <person name="Yuan F."/>
            <person name="Shi Y."/>
            <person name="Li X."/>
            <person name="Wang L."/>
            <person name="Hong B."/>
        </authorList>
    </citation>
    <scope>NUCLEOTIDE SEQUENCE [LARGE SCALE GENOMIC DNA]</scope>
    <source>
        <strain evidence="3 4">B-37</strain>
    </source>
</reference>
<organism evidence="3 4">
    <name type="scientific">Amycolatopsis orientalis</name>
    <name type="common">Nocardia orientalis</name>
    <dbReference type="NCBI Taxonomy" id="31958"/>
    <lineage>
        <taxon>Bacteria</taxon>
        <taxon>Bacillati</taxon>
        <taxon>Actinomycetota</taxon>
        <taxon>Actinomycetes</taxon>
        <taxon>Pseudonocardiales</taxon>
        <taxon>Pseudonocardiaceae</taxon>
        <taxon>Amycolatopsis</taxon>
    </lineage>
</organism>
<dbReference type="SUPFAM" id="SSF160424">
    <property type="entry name" value="BH3703-like"/>
    <property type="match status" value="1"/>
</dbReference>
<name>A0A193BPV2_AMYOR</name>